<feature type="transmembrane region" description="Helical" evidence="1">
    <location>
        <begin position="26"/>
        <end position="46"/>
    </location>
</feature>
<proteinExistence type="predicted"/>
<name>A0A101LYL8_PICGL</name>
<reference evidence="2" key="1">
    <citation type="journal article" date="2015" name="Genome Biol. Evol.">
        <title>Organellar Genomes of White Spruce (Picea glauca): Assembly and Annotation.</title>
        <authorList>
            <person name="Jackman S.D."/>
            <person name="Warren R.L."/>
            <person name="Gibb E.A."/>
            <person name="Vandervalk B.P."/>
            <person name="Mohamadi H."/>
            <person name="Chu J."/>
            <person name="Raymond A."/>
            <person name="Pleasance S."/>
            <person name="Coope R."/>
            <person name="Wildung M.R."/>
            <person name="Ritland C.E."/>
            <person name="Bousquet J."/>
            <person name="Jones S.J."/>
            <person name="Bohlmann J."/>
            <person name="Birol I."/>
        </authorList>
    </citation>
    <scope>NUCLEOTIDE SEQUENCE [LARGE SCALE GENOMIC DNA]</scope>
    <source>
        <tissue evidence="2">Flushing bud</tissue>
    </source>
</reference>
<sequence>MINPKLFARADPILDFETVYLGGSPLLQVLGFMPNLGLIGPFRVIFPLDPSPHYPTHILSLINLFNTWVVMNIFSLIKFNLSYFM</sequence>
<geneLocation type="mitochondrion" evidence="2"/>
<dbReference type="AlphaFoldDB" id="A0A101LYL8"/>
<keyword evidence="2" id="KW-0496">Mitochondrion</keyword>
<comment type="caution">
    <text evidence="2">The sequence shown here is derived from an EMBL/GenBank/DDBJ whole genome shotgun (WGS) entry which is preliminary data.</text>
</comment>
<organism evidence="2">
    <name type="scientific">Picea glauca</name>
    <name type="common">White spruce</name>
    <name type="synonym">Pinus glauca</name>
    <dbReference type="NCBI Taxonomy" id="3330"/>
    <lineage>
        <taxon>Eukaryota</taxon>
        <taxon>Viridiplantae</taxon>
        <taxon>Streptophyta</taxon>
        <taxon>Embryophyta</taxon>
        <taxon>Tracheophyta</taxon>
        <taxon>Spermatophyta</taxon>
        <taxon>Pinopsida</taxon>
        <taxon>Pinidae</taxon>
        <taxon>Conifers I</taxon>
        <taxon>Pinales</taxon>
        <taxon>Pinaceae</taxon>
        <taxon>Picea</taxon>
    </lineage>
</organism>
<evidence type="ECO:0000313" key="2">
    <source>
        <dbReference type="EMBL" id="KUM47779.1"/>
    </source>
</evidence>
<evidence type="ECO:0000256" key="1">
    <source>
        <dbReference type="SAM" id="Phobius"/>
    </source>
</evidence>
<dbReference type="EMBL" id="LKAM01000006">
    <property type="protein sequence ID" value="KUM47779.1"/>
    <property type="molecule type" value="Genomic_DNA"/>
</dbReference>
<gene>
    <name evidence="2" type="ORF">ABT39_MTgene4773</name>
</gene>
<keyword evidence="1" id="KW-1133">Transmembrane helix</keyword>
<protein>
    <submittedName>
        <fullName evidence="2">Uncharacterized protein</fullName>
    </submittedName>
</protein>
<feature type="transmembrane region" description="Helical" evidence="1">
    <location>
        <begin position="58"/>
        <end position="77"/>
    </location>
</feature>
<keyword evidence="1" id="KW-0812">Transmembrane</keyword>
<keyword evidence="1" id="KW-0472">Membrane</keyword>
<accession>A0A101LYL8</accession>